<dbReference type="PANTHER" id="PTHR22504:SF0">
    <property type="entry name" value="REPRESSOR OF RNA POLYMERASE III TRANSCRIPTION MAF1 HOMOLOG"/>
    <property type="match status" value="1"/>
</dbReference>
<comment type="similarity">
    <text evidence="1">Belongs to the MAF1 family.</text>
</comment>
<feature type="region of interest" description="Disordered" evidence="2">
    <location>
        <begin position="206"/>
        <end position="236"/>
    </location>
</feature>
<comment type="subcellular location">
    <subcellularLocation>
        <location evidence="1">Nucleus</location>
    </subcellularLocation>
</comment>
<dbReference type="GO" id="GO:0005634">
    <property type="term" value="C:nucleus"/>
    <property type="evidence" value="ECO:0007669"/>
    <property type="project" value="UniProtKB-SubCell"/>
</dbReference>
<proteinExistence type="inferred from homology"/>
<organism evidence="3">
    <name type="scientific">Palpitomonas bilix</name>
    <dbReference type="NCBI Taxonomy" id="652834"/>
    <lineage>
        <taxon>Eukaryota</taxon>
        <taxon>Eukaryota incertae sedis</taxon>
    </lineage>
</organism>
<keyword evidence="1" id="KW-0804">Transcription</keyword>
<sequence>MKFLQLPELVSIDEVLRTGVEVEDMKIYGRLEAYSCKMASSDKKIAKEVDEKCTEQLLESGALSPQSFGSFTGTSPIGPIAESATRKLLVNLISTLNASFADYDFRTLGPNDFMRELSGDMVMSNINSSLMPVEDQHPGFLEHLWNIMNEIGDFREAEVYSYVPDMESDPLSMRQLWSFNYFIYNKKEKRMFFFAAWARRHVRSTSFDDEEERDEEEYEFVMDEEEAVEDEDEERF</sequence>
<dbReference type="GO" id="GO:0000994">
    <property type="term" value="F:RNA polymerase III core binding"/>
    <property type="evidence" value="ECO:0007669"/>
    <property type="project" value="TreeGrafter"/>
</dbReference>
<name>A0A7S3CW85_9EUKA</name>
<dbReference type="InterPro" id="IPR038564">
    <property type="entry name" value="Maf1_sf"/>
</dbReference>
<reference evidence="3" key="1">
    <citation type="submission" date="2021-01" db="EMBL/GenBank/DDBJ databases">
        <authorList>
            <person name="Corre E."/>
            <person name="Pelletier E."/>
            <person name="Niang G."/>
            <person name="Scheremetjew M."/>
            <person name="Finn R."/>
            <person name="Kale V."/>
            <person name="Holt S."/>
            <person name="Cochrane G."/>
            <person name="Meng A."/>
            <person name="Brown T."/>
            <person name="Cohen L."/>
        </authorList>
    </citation>
    <scope>NUCLEOTIDE SEQUENCE</scope>
    <source>
        <strain evidence="3">NIES-2562</strain>
    </source>
</reference>
<keyword evidence="1" id="KW-0678">Repressor</keyword>
<keyword evidence="1" id="KW-0539">Nucleus</keyword>
<feature type="compositionally biased region" description="Acidic residues" evidence="2">
    <location>
        <begin position="207"/>
        <end position="236"/>
    </location>
</feature>
<dbReference type="AlphaFoldDB" id="A0A7S3CW85"/>
<keyword evidence="1" id="KW-0805">Transcription regulation</keyword>
<dbReference type="PANTHER" id="PTHR22504">
    <property type="entry name" value="REPRESSOR OF RNA POLYMERASE III TRANSCRIPTION MAF1"/>
    <property type="match status" value="1"/>
</dbReference>
<evidence type="ECO:0000256" key="2">
    <source>
        <dbReference type="SAM" id="MobiDB-lite"/>
    </source>
</evidence>
<gene>
    <name evidence="3" type="ORF">PBIL07802_LOCUS141</name>
</gene>
<dbReference type="Gene3D" id="3.40.1000.50">
    <property type="entry name" value="Repressor of RNA polymerase III transcription Maf1"/>
    <property type="match status" value="1"/>
</dbReference>
<dbReference type="GO" id="GO:0016480">
    <property type="term" value="P:negative regulation of transcription by RNA polymerase III"/>
    <property type="evidence" value="ECO:0007669"/>
    <property type="project" value="UniProtKB-UniRule"/>
</dbReference>
<evidence type="ECO:0000313" key="3">
    <source>
        <dbReference type="EMBL" id="CAE0238000.1"/>
    </source>
</evidence>
<dbReference type="InterPro" id="IPR015257">
    <property type="entry name" value="Maf1"/>
</dbReference>
<dbReference type="EMBL" id="HBIB01000283">
    <property type="protein sequence ID" value="CAE0238000.1"/>
    <property type="molecule type" value="Transcribed_RNA"/>
</dbReference>
<dbReference type="Pfam" id="PF09174">
    <property type="entry name" value="Maf1"/>
    <property type="match status" value="1"/>
</dbReference>
<protein>
    <recommendedName>
        <fullName evidence="1">Repressor of RNA polymerase III transcription</fullName>
    </recommendedName>
</protein>
<accession>A0A7S3CW85</accession>
<dbReference type="PIRSF" id="PIRSF037240">
    <property type="entry name" value="RNA_polIII_Trep_MAF1"/>
    <property type="match status" value="1"/>
</dbReference>
<evidence type="ECO:0000256" key="1">
    <source>
        <dbReference type="PIRNR" id="PIRNR037240"/>
    </source>
</evidence>